<name>A0AAW2JEN3_9LAMI</name>
<gene>
    <name evidence="3" type="ORF">Scaly_2596700</name>
</gene>
<dbReference type="EMBL" id="JACGWM010001516">
    <property type="protein sequence ID" value="KAL0292293.1"/>
    <property type="molecule type" value="Genomic_DNA"/>
</dbReference>
<feature type="region of interest" description="Disordered" evidence="1">
    <location>
        <begin position="1"/>
        <end position="29"/>
    </location>
</feature>
<dbReference type="Pfam" id="PF07727">
    <property type="entry name" value="RVT_2"/>
    <property type="match status" value="1"/>
</dbReference>
<organism evidence="3">
    <name type="scientific">Sesamum calycinum</name>
    <dbReference type="NCBI Taxonomy" id="2727403"/>
    <lineage>
        <taxon>Eukaryota</taxon>
        <taxon>Viridiplantae</taxon>
        <taxon>Streptophyta</taxon>
        <taxon>Embryophyta</taxon>
        <taxon>Tracheophyta</taxon>
        <taxon>Spermatophyta</taxon>
        <taxon>Magnoliopsida</taxon>
        <taxon>eudicotyledons</taxon>
        <taxon>Gunneridae</taxon>
        <taxon>Pentapetalae</taxon>
        <taxon>asterids</taxon>
        <taxon>lamiids</taxon>
        <taxon>Lamiales</taxon>
        <taxon>Pedaliaceae</taxon>
        <taxon>Sesamum</taxon>
    </lineage>
</organism>
<evidence type="ECO:0000313" key="3">
    <source>
        <dbReference type="EMBL" id="KAL0292293.1"/>
    </source>
</evidence>
<evidence type="ECO:0000259" key="2">
    <source>
        <dbReference type="Pfam" id="PF07727"/>
    </source>
</evidence>
<comment type="caution">
    <text evidence="3">The sequence shown here is derived from an EMBL/GenBank/DDBJ whole genome shotgun (WGS) entry which is preliminary data.</text>
</comment>
<reference evidence="3" key="2">
    <citation type="journal article" date="2024" name="Plant">
        <title>Genomic evolution and insights into agronomic trait innovations of Sesamum species.</title>
        <authorList>
            <person name="Miao H."/>
            <person name="Wang L."/>
            <person name="Qu L."/>
            <person name="Liu H."/>
            <person name="Sun Y."/>
            <person name="Le M."/>
            <person name="Wang Q."/>
            <person name="Wei S."/>
            <person name="Zheng Y."/>
            <person name="Lin W."/>
            <person name="Duan Y."/>
            <person name="Cao H."/>
            <person name="Xiong S."/>
            <person name="Wang X."/>
            <person name="Wei L."/>
            <person name="Li C."/>
            <person name="Ma Q."/>
            <person name="Ju M."/>
            <person name="Zhao R."/>
            <person name="Li G."/>
            <person name="Mu C."/>
            <person name="Tian Q."/>
            <person name="Mei H."/>
            <person name="Zhang T."/>
            <person name="Gao T."/>
            <person name="Zhang H."/>
        </authorList>
    </citation>
    <scope>NUCLEOTIDE SEQUENCE</scope>
    <source>
        <strain evidence="3">KEN8</strain>
    </source>
</reference>
<accession>A0AAW2JEN3</accession>
<feature type="domain" description="Reverse transcriptase Ty1/copia-type" evidence="2">
    <location>
        <begin position="81"/>
        <end position="158"/>
    </location>
</feature>
<dbReference type="InterPro" id="IPR013103">
    <property type="entry name" value="RVT_2"/>
</dbReference>
<evidence type="ECO:0000256" key="1">
    <source>
        <dbReference type="SAM" id="MobiDB-lite"/>
    </source>
</evidence>
<dbReference type="AlphaFoldDB" id="A0AAW2JEN3"/>
<protein>
    <submittedName>
        <fullName evidence="3">Retrovirus-related Pol polyprotein from transposon RE1</fullName>
    </submittedName>
</protein>
<reference evidence="3" key="1">
    <citation type="submission" date="2020-06" db="EMBL/GenBank/DDBJ databases">
        <authorList>
            <person name="Li T."/>
            <person name="Hu X."/>
            <person name="Zhang T."/>
            <person name="Song X."/>
            <person name="Zhang H."/>
            <person name="Dai N."/>
            <person name="Sheng W."/>
            <person name="Hou X."/>
            <person name="Wei L."/>
        </authorList>
    </citation>
    <scope>NUCLEOTIDE SEQUENCE</scope>
    <source>
        <strain evidence="3">KEN8</strain>
        <tissue evidence="3">Leaf</tissue>
    </source>
</reference>
<proteinExistence type="predicted"/>
<sequence>MEKMTNVGVNHSSSTSLTHEESDEPRRSKRARVVKNFGSDFVTYNIKDDPVTFKEAIASLEAKQWKKAVKSEMDSIVSSGTWVLVDLPSGCTTIRCKWIFKKKLKPDGTVDKFKAKLVAKDFKQKEGIDYFDTYSPVARLTTMRVLILLASVYNLPIH</sequence>